<dbReference type="SMART" id="SM00829">
    <property type="entry name" value="PKS_ER"/>
    <property type="match status" value="1"/>
</dbReference>
<dbReference type="SUPFAM" id="SSF51735">
    <property type="entry name" value="NAD(P)-binding Rossmann-fold domains"/>
    <property type="match status" value="1"/>
</dbReference>
<evidence type="ECO:0000259" key="3">
    <source>
        <dbReference type="SMART" id="SM00829"/>
    </source>
</evidence>
<dbReference type="InterPro" id="IPR020843">
    <property type="entry name" value="ER"/>
</dbReference>
<dbReference type="GO" id="GO:0016651">
    <property type="term" value="F:oxidoreductase activity, acting on NAD(P)H"/>
    <property type="evidence" value="ECO:0007669"/>
    <property type="project" value="TreeGrafter"/>
</dbReference>
<keyword evidence="1" id="KW-0521">NADP</keyword>
<dbReference type="AlphaFoldDB" id="A0AA49GIS7"/>
<reference evidence="4" key="2">
    <citation type="journal article" date="2024" name="Antonie Van Leeuwenhoek">
        <title>Roseihalotalea indica gen. nov., sp. nov., a halophilic Bacteroidetes from mesopelagic Southwest Indian Ocean with higher carbohydrate metabolic potential.</title>
        <authorList>
            <person name="Chen B."/>
            <person name="Zhang M."/>
            <person name="Lin D."/>
            <person name="Ye J."/>
            <person name="Tang K."/>
        </authorList>
    </citation>
    <scope>NUCLEOTIDE SEQUENCE</scope>
    <source>
        <strain evidence="4">TK19036</strain>
    </source>
</reference>
<dbReference type="GO" id="GO:0070402">
    <property type="term" value="F:NADPH binding"/>
    <property type="evidence" value="ECO:0007669"/>
    <property type="project" value="TreeGrafter"/>
</dbReference>
<dbReference type="CDD" id="cd08243">
    <property type="entry name" value="quinone_oxidoreductase_like_1"/>
    <property type="match status" value="1"/>
</dbReference>
<dbReference type="PANTHER" id="PTHR48106">
    <property type="entry name" value="QUINONE OXIDOREDUCTASE PIG3-RELATED"/>
    <property type="match status" value="1"/>
</dbReference>
<dbReference type="InterPro" id="IPR036291">
    <property type="entry name" value="NAD(P)-bd_dom_sf"/>
</dbReference>
<name>A0AA49GIS7_9BACT</name>
<organism evidence="4">
    <name type="scientific">Roseihalotalea indica</name>
    <dbReference type="NCBI Taxonomy" id="2867963"/>
    <lineage>
        <taxon>Bacteria</taxon>
        <taxon>Pseudomonadati</taxon>
        <taxon>Bacteroidota</taxon>
        <taxon>Cytophagia</taxon>
        <taxon>Cytophagales</taxon>
        <taxon>Catalimonadaceae</taxon>
        <taxon>Roseihalotalea</taxon>
    </lineage>
</organism>
<dbReference type="EMBL" id="CP120682">
    <property type="protein sequence ID" value="WKN35630.1"/>
    <property type="molecule type" value="Genomic_DNA"/>
</dbReference>
<dbReference type="PANTHER" id="PTHR48106:SF18">
    <property type="entry name" value="QUINONE OXIDOREDUCTASE PIG3"/>
    <property type="match status" value="1"/>
</dbReference>
<evidence type="ECO:0000256" key="1">
    <source>
        <dbReference type="ARBA" id="ARBA00022857"/>
    </source>
</evidence>
<dbReference type="InterPro" id="IPR013149">
    <property type="entry name" value="ADH-like_C"/>
</dbReference>
<dbReference type="Gene3D" id="3.90.180.10">
    <property type="entry name" value="Medium-chain alcohol dehydrogenases, catalytic domain"/>
    <property type="match status" value="1"/>
</dbReference>
<dbReference type="Pfam" id="PF08240">
    <property type="entry name" value="ADH_N"/>
    <property type="match status" value="1"/>
</dbReference>
<sequence>MKAVVLHHPGKAENLILTERPVPEPGEEQVLVKVRAFGLNRSELMTRKGLSPNVTFPRVLGIECVGEVELDPSGQYDKGQKVLALMGEMGREFDGSYAEYTVLPKSLLHPVQSSLPWDVLGAIPEMYQTVHGSLHLALNIQKEETLLIRGGTSSVGMLATQIAHQVGLTVIATTRNPQKEKVLLENGASYVLIDDGNLKNKVQTLFSQGIDKVLELVGTSTLKDSLECVKLGGTACMTGMLSETWSIPDFAPMEFIPATVHLTIYDSGQIISSTPVFQDFIRQVEADQVKLNISKVFTLDEIVEAHQYMESGNAAGKIVVVIMA</sequence>
<dbReference type="SUPFAM" id="SSF50129">
    <property type="entry name" value="GroES-like"/>
    <property type="match status" value="1"/>
</dbReference>
<evidence type="ECO:0000313" key="4">
    <source>
        <dbReference type="EMBL" id="WKN35630.1"/>
    </source>
</evidence>
<dbReference type="InterPro" id="IPR013154">
    <property type="entry name" value="ADH-like_N"/>
</dbReference>
<feature type="domain" description="Enoyl reductase (ER)" evidence="3">
    <location>
        <begin position="10"/>
        <end position="320"/>
    </location>
</feature>
<proteinExistence type="predicted"/>
<protein>
    <submittedName>
        <fullName evidence="4">Zinc-binding alcohol dehydrogenase family protein</fullName>
    </submittedName>
</protein>
<reference evidence="4" key="1">
    <citation type="journal article" date="2023" name="Comput. Struct. Biotechnol. J.">
        <title>Discovery of a novel marine Bacteroidetes with a rich repertoire of carbohydrate-active enzymes.</title>
        <authorList>
            <person name="Chen B."/>
            <person name="Liu G."/>
            <person name="Chen Q."/>
            <person name="Wang H."/>
            <person name="Liu L."/>
            <person name="Tang K."/>
        </authorList>
    </citation>
    <scope>NUCLEOTIDE SEQUENCE</scope>
    <source>
        <strain evidence="4">TK19036</strain>
    </source>
</reference>
<gene>
    <name evidence="4" type="ORF">K4G66_24990</name>
</gene>
<accession>A0AA49GIS7</accession>
<dbReference type="InterPro" id="IPR011032">
    <property type="entry name" value="GroES-like_sf"/>
</dbReference>
<dbReference type="Pfam" id="PF00107">
    <property type="entry name" value="ADH_zinc_N"/>
    <property type="match status" value="1"/>
</dbReference>
<dbReference type="Gene3D" id="3.40.50.720">
    <property type="entry name" value="NAD(P)-binding Rossmann-like Domain"/>
    <property type="match status" value="1"/>
</dbReference>
<evidence type="ECO:0000256" key="2">
    <source>
        <dbReference type="ARBA" id="ARBA00023002"/>
    </source>
</evidence>
<keyword evidence="2" id="KW-0560">Oxidoreductase</keyword>